<reference evidence="5" key="1">
    <citation type="submission" date="2022-01" db="EMBL/GenBank/DDBJ databases">
        <title>Collection of gut derived symbiotic bacterial strains cultured from healthy donors.</title>
        <authorList>
            <person name="Lin H."/>
            <person name="Kohout C."/>
            <person name="Waligurski E."/>
            <person name="Pamer E.G."/>
        </authorList>
    </citation>
    <scope>NUCLEOTIDE SEQUENCE</scope>
    <source>
        <strain evidence="5">DFI.7.46</strain>
    </source>
</reference>
<dbReference type="PROSITE" id="PS00455">
    <property type="entry name" value="AMP_BINDING"/>
    <property type="match status" value="1"/>
</dbReference>
<dbReference type="Proteomes" id="UP001200537">
    <property type="component" value="Unassembled WGS sequence"/>
</dbReference>
<dbReference type="SUPFAM" id="SSF56801">
    <property type="entry name" value="Acetyl-CoA synthetase-like"/>
    <property type="match status" value="1"/>
</dbReference>
<dbReference type="Pfam" id="PF00501">
    <property type="entry name" value="AMP-binding"/>
    <property type="match status" value="1"/>
</dbReference>
<organism evidence="5 6">
    <name type="scientific">Varibaculum cambriense</name>
    <dbReference type="NCBI Taxonomy" id="184870"/>
    <lineage>
        <taxon>Bacteria</taxon>
        <taxon>Bacillati</taxon>
        <taxon>Actinomycetota</taxon>
        <taxon>Actinomycetes</taxon>
        <taxon>Actinomycetales</taxon>
        <taxon>Actinomycetaceae</taxon>
        <taxon>Varibaculum</taxon>
    </lineage>
</organism>
<evidence type="ECO:0000259" key="4">
    <source>
        <dbReference type="Pfam" id="PF13193"/>
    </source>
</evidence>
<feature type="domain" description="AMP-dependent synthetase/ligase" evidence="3">
    <location>
        <begin position="33"/>
        <end position="393"/>
    </location>
</feature>
<dbReference type="PANTHER" id="PTHR43201">
    <property type="entry name" value="ACYL-COA SYNTHETASE"/>
    <property type="match status" value="1"/>
</dbReference>
<dbReference type="PANTHER" id="PTHR43201:SF5">
    <property type="entry name" value="MEDIUM-CHAIN ACYL-COA LIGASE ACSF2, MITOCHONDRIAL"/>
    <property type="match status" value="1"/>
</dbReference>
<protein>
    <submittedName>
        <fullName evidence="5">AMP-binding protein</fullName>
    </submittedName>
</protein>
<keyword evidence="2" id="KW-0436">Ligase</keyword>
<dbReference type="InterPro" id="IPR042099">
    <property type="entry name" value="ANL_N_sf"/>
</dbReference>
<feature type="domain" description="AMP-binding enzyme C-terminal" evidence="4">
    <location>
        <begin position="444"/>
        <end position="519"/>
    </location>
</feature>
<dbReference type="InterPro" id="IPR045851">
    <property type="entry name" value="AMP-bd_C_sf"/>
</dbReference>
<evidence type="ECO:0000313" key="6">
    <source>
        <dbReference type="Proteomes" id="UP001200537"/>
    </source>
</evidence>
<dbReference type="InterPro" id="IPR020845">
    <property type="entry name" value="AMP-binding_CS"/>
</dbReference>
<dbReference type="EMBL" id="JAKNHJ010000002">
    <property type="protein sequence ID" value="MCG4617174.1"/>
    <property type="molecule type" value="Genomic_DNA"/>
</dbReference>
<evidence type="ECO:0000256" key="2">
    <source>
        <dbReference type="ARBA" id="ARBA00022598"/>
    </source>
</evidence>
<evidence type="ECO:0000259" key="3">
    <source>
        <dbReference type="Pfam" id="PF00501"/>
    </source>
</evidence>
<accession>A0AAJ1BA75</accession>
<dbReference type="RefSeq" id="WP_238127495.1">
    <property type="nucleotide sequence ID" value="NZ_JAGZVZ010000004.1"/>
</dbReference>
<proteinExistence type="inferred from homology"/>
<dbReference type="InterPro" id="IPR000873">
    <property type="entry name" value="AMP-dep_synth/lig_dom"/>
</dbReference>
<dbReference type="Gene3D" id="3.40.50.12780">
    <property type="entry name" value="N-terminal domain of ligase-like"/>
    <property type="match status" value="1"/>
</dbReference>
<dbReference type="Gene3D" id="3.30.300.30">
    <property type="match status" value="1"/>
</dbReference>
<dbReference type="AlphaFoldDB" id="A0AAJ1BA75"/>
<sequence length="526" mass="58915">MGSEEDAPNVIGGRNHSAMFDTAKNTTIRDLWRRQCATFPDRPFLVFVNTDTQECVTYSYQDFDHLTEQFAALLAERGLRKGDRLCVYLDNCVEFLVALLAAPKIGVVIVPVNAASTVKEYLYIVNKTRPRLVLTRQDCYRQAGLPDFSPPAILVDDPGEGSFLRELQKSNKTVPTSEIEPLDLWEIMFTSGTTSSPKGVMLTNANAVFSGLYVNWELSMTCRDRYLTSMVVSHVNFQLSALAPVITAGATLVLQSRYSAKRFWEEARIRHATLAQGMAMIVRTMLRQPKKLEEQNHCVREMHYFLPISIGEKQEFCARFGVSLFNNYGLTESLVGVITDSPHAERRWPSIGKVGPTYQVRLVDSQGEDNPGKEGGSIEIHGTPGINLMAGYWEDPQATRRVLSEDGWLRTDDYALQDRDGWYYFLGRDSDLIKRGGENVSAAEVENVLMQCPGVQQAAVIGVPDSIRDQAIKAFVVLESGVKYSQAEIISFAQENLSYYKVPSSVEFRRELPQGKYGKVAKNKLA</sequence>
<dbReference type="Pfam" id="PF13193">
    <property type="entry name" value="AMP-binding_C"/>
    <property type="match status" value="1"/>
</dbReference>
<evidence type="ECO:0000256" key="1">
    <source>
        <dbReference type="ARBA" id="ARBA00006432"/>
    </source>
</evidence>
<name>A0AAJ1BA75_9ACTO</name>
<comment type="caution">
    <text evidence="5">The sequence shown here is derived from an EMBL/GenBank/DDBJ whole genome shotgun (WGS) entry which is preliminary data.</text>
</comment>
<evidence type="ECO:0000313" key="5">
    <source>
        <dbReference type="EMBL" id="MCG4617174.1"/>
    </source>
</evidence>
<dbReference type="GO" id="GO:0031956">
    <property type="term" value="F:medium-chain fatty acid-CoA ligase activity"/>
    <property type="evidence" value="ECO:0007669"/>
    <property type="project" value="TreeGrafter"/>
</dbReference>
<gene>
    <name evidence="5" type="ORF">L0M99_01505</name>
</gene>
<comment type="similarity">
    <text evidence="1">Belongs to the ATP-dependent AMP-binding enzyme family.</text>
</comment>
<dbReference type="GO" id="GO:0006631">
    <property type="term" value="P:fatty acid metabolic process"/>
    <property type="evidence" value="ECO:0007669"/>
    <property type="project" value="TreeGrafter"/>
</dbReference>
<dbReference type="InterPro" id="IPR025110">
    <property type="entry name" value="AMP-bd_C"/>
</dbReference>